<keyword evidence="2" id="KW-1185">Reference proteome</keyword>
<dbReference type="Proteomes" id="UP000094565">
    <property type="component" value="Chromosome 4"/>
</dbReference>
<organism evidence="1 2">
    <name type="scientific">Komagataella pastoris</name>
    <name type="common">Yeast</name>
    <name type="synonym">Pichia pastoris</name>
    <dbReference type="NCBI Taxonomy" id="4922"/>
    <lineage>
        <taxon>Eukaryota</taxon>
        <taxon>Fungi</taxon>
        <taxon>Dikarya</taxon>
        <taxon>Ascomycota</taxon>
        <taxon>Saccharomycotina</taxon>
        <taxon>Pichiomycetes</taxon>
        <taxon>Pichiales</taxon>
        <taxon>Pichiaceae</taxon>
        <taxon>Komagataella</taxon>
    </lineage>
</organism>
<gene>
    <name evidence="1" type="ORF">ATY40_BA7504913</name>
</gene>
<accession>A0A1B2JIT1</accession>
<evidence type="ECO:0000313" key="2">
    <source>
        <dbReference type="Proteomes" id="UP000094565"/>
    </source>
</evidence>
<proteinExistence type="predicted"/>
<sequence length="121" mass="14457">MCEDGTIKNVILELSDPPKAYQKDNKIRVYNQSEEKKIMHEYVNYLNKEDGPYVEEFGHDRLMYIYMINSGEAHIIPKHSNLEGWTPDPSGYPVQWCEEMIKEVYNRTNFDEELYEKFKPE</sequence>
<name>A0A1B2JIT1_PICPA</name>
<evidence type="ECO:0000313" key="1">
    <source>
        <dbReference type="EMBL" id="ANZ77821.1"/>
    </source>
</evidence>
<dbReference type="EMBL" id="CP014587">
    <property type="protein sequence ID" value="ANZ77821.1"/>
    <property type="molecule type" value="Genomic_DNA"/>
</dbReference>
<reference evidence="1 2" key="1">
    <citation type="submission" date="2016-02" db="EMBL/GenBank/DDBJ databases">
        <title>Comparative genomic and transcriptomic foundation for Pichia pastoris.</title>
        <authorList>
            <person name="Love K.R."/>
            <person name="Shah K.A."/>
            <person name="Whittaker C.A."/>
            <person name="Wu J."/>
            <person name="Bartlett M.C."/>
            <person name="Ma D."/>
            <person name="Leeson R.L."/>
            <person name="Priest M."/>
            <person name="Young S.K."/>
            <person name="Love J.C."/>
        </authorList>
    </citation>
    <scope>NUCLEOTIDE SEQUENCE [LARGE SCALE GENOMIC DNA]</scope>
    <source>
        <strain evidence="1 2">ATCC 28485</strain>
    </source>
</reference>
<protein>
    <submittedName>
        <fullName evidence="1">BA75_04913T0</fullName>
    </submittedName>
</protein>
<dbReference type="AlphaFoldDB" id="A0A1B2JIT1"/>